<evidence type="ECO:0000313" key="2">
    <source>
        <dbReference type="EMBL" id="ASA21777.1"/>
    </source>
</evidence>
<keyword evidence="1" id="KW-0175">Coiled coil</keyword>
<evidence type="ECO:0000313" key="3">
    <source>
        <dbReference type="Proteomes" id="UP000249890"/>
    </source>
</evidence>
<sequence>MHPYDIQQFFYALRAQTEKLQQVELLLREMRQDIDSLKQNSAVSSGPVNYHFEQLKIEKLEGTLNIGMTPGDGNPLEHATVNGQPVYQQEDPNERLVQQIQPRVISYLQQEVPQQFSRLGTEQAVAATPQHIQLVIQDLERQMAPRIREYLGQLPPVEERDQDEGAVVESIIRQIQADIDSAVMRHMELLRHR</sequence>
<protein>
    <submittedName>
        <fullName evidence="2">Uncharacterized protein</fullName>
    </submittedName>
</protein>
<feature type="coiled-coil region" evidence="1">
    <location>
        <begin position="13"/>
        <end position="40"/>
    </location>
</feature>
<dbReference type="InterPro" id="IPR019673">
    <property type="entry name" value="Spore_germination_GerPC"/>
</dbReference>
<dbReference type="KEGG" id="pdh:B9T62_13955"/>
<keyword evidence="3" id="KW-1185">Reference proteome</keyword>
<evidence type="ECO:0000256" key="1">
    <source>
        <dbReference type="SAM" id="Coils"/>
    </source>
</evidence>
<dbReference type="Proteomes" id="UP000249890">
    <property type="component" value="Chromosome"/>
</dbReference>
<dbReference type="AlphaFoldDB" id="A0A2Z2K8W6"/>
<reference evidence="2 3" key="1">
    <citation type="submission" date="2017-06" db="EMBL/GenBank/DDBJ databases">
        <title>Complete genome sequence of Paenibacillus donghaensis KCTC 13049T isolated from East Sea sediment, South Korea.</title>
        <authorList>
            <person name="Jung B.K."/>
            <person name="Hong S.-J."/>
            <person name="Shin J.-H."/>
        </authorList>
    </citation>
    <scope>NUCLEOTIDE SEQUENCE [LARGE SCALE GENOMIC DNA]</scope>
    <source>
        <strain evidence="2 3">KCTC 13049</strain>
    </source>
</reference>
<dbReference type="RefSeq" id="WP_087915784.1">
    <property type="nucleotide sequence ID" value="NZ_CP021780.1"/>
</dbReference>
<dbReference type="EMBL" id="CP021780">
    <property type="protein sequence ID" value="ASA21777.1"/>
    <property type="molecule type" value="Genomic_DNA"/>
</dbReference>
<dbReference type="Pfam" id="PF10737">
    <property type="entry name" value="GerPC"/>
    <property type="match status" value="1"/>
</dbReference>
<dbReference type="OrthoDB" id="2991331at2"/>
<organism evidence="2 3">
    <name type="scientific">Paenibacillus donghaensis</name>
    <dbReference type="NCBI Taxonomy" id="414771"/>
    <lineage>
        <taxon>Bacteria</taxon>
        <taxon>Bacillati</taxon>
        <taxon>Bacillota</taxon>
        <taxon>Bacilli</taxon>
        <taxon>Bacillales</taxon>
        <taxon>Paenibacillaceae</taxon>
        <taxon>Paenibacillus</taxon>
    </lineage>
</organism>
<gene>
    <name evidence="2" type="ORF">B9T62_13955</name>
</gene>
<proteinExistence type="predicted"/>
<name>A0A2Z2K8W6_9BACL</name>
<accession>A0A2Z2K8W6</accession>